<keyword evidence="5" id="KW-1185">Reference proteome</keyword>
<dbReference type="GO" id="GO:0005634">
    <property type="term" value="C:nucleus"/>
    <property type="evidence" value="ECO:0007669"/>
    <property type="project" value="UniProtKB-SubCell"/>
</dbReference>
<gene>
    <name evidence="4" type="ORF">AALP_AAs58757U000100</name>
</gene>
<evidence type="ECO:0000256" key="2">
    <source>
        <dbReference type="PROSITE-ProRule" id="PRU00358"/>
    </source>
</evidence>
<proteinExistence type="predicted"/>
<dbReference type="Gene3D" id="2.30.280.10">
    <property type="entry name" value="SRA-YDG"/>
    <property type="match status" value="1"/>
</dbReference>
<dbReference type="SUPFAM" id="SSF88697">
    <property type="entry name" value="PUA domain-like"/>
    <property type="match status" value="1"/>
</dbReference>
<reference evidence="5" key="1">
    <citation type="journal article" date="2015" name="Nat. Plants">
        <title>Genome expansion of Arabis alpina linked with retrotransposition and reduced symmetric DNA methylation.</title>
        <authorList>
            <person name="Willing E.M."/>
            <person name="Rawat V."/>
            <person name="Mandakova T."/>
            <person name="Maumus F."/>
            <person name="James G.V."/>
            <person name="Nordstroem K.J."/>
            <person name="Becker C."/>
            <person name="Warthmann N."/>
            <person name="Chica C."/>
            <person name="Szarzynska B."/>
            <person name="Zytnicki M."/>
            <person name="Albani M.C."/>
            <person name="Kiefer C."/>
            <person name="Bergonzi S."/>
            <person name="Castaings L."/>
            <person name="Mateos J.L."/>
            <person name="Berns M.C."/>
            <person name="Bujdoso N."/>
            <person name="Piofczyk T."/>
            <person name="de Lorenzo L."/>
            <person name="Barrero-Sicilia C."/>
            <person name="Mateos I."/>
            <person name="Piednoel M."/>
            <person name="Hagmann J."/>
            <person name="Chen-Min-Tao R."/>
            <person name="Iglesias-Fernandez R."/>
            <person name="Schuster S.C."/>
            <person name="Alonso-Blanco C."/>
            <person name="Roudier F."/>
            <person name="Carbonero P."/>
            <person name="Paz-Ares J."/>
            <person name="Davis S.J."/>
            <person name="Pecinka A."/>
            <person name="Quesneville H."/>
            <person name="Colot V."/>
            <person name="Lysak M.A."/>
            <person name="Weigel D."/>
            <person name="Coupland G."/>
            <person name="Schneeberger K."/>
        </authorList>
    </citation>
    <scope>NUCLEOTIDE SEQUENCE [LARGE SCALE GENOMIC DNA]</scope>
    <source>
        <strain evidence="5">cv. Pajares</strain>
    </source>
</reference>
<dbReference type="Pfam" id="PF02182">
    <property type="entry name" value="SAD_SRA"/>
    <property type="match status" value="1"/>
</dbReference>
<evidence type="ECO:0000313" key="4">
    <source>
        <dbReference type="EMBL" id="KFK21992.1"/>
    </source>
</evidence>
<dbReference type="PROSITE" id="PS51015">
    <property type="entry name" value="YDG"/>
    <property type="match status" value="1"/>
</dbReference>
<comment type="subcellular location">
    <subcellularLocation>
        <location evidence="2">Nucleus</location>
    </subcellularLocation>
</comment>
<dbReference type="Proteomes" id="UP000029120">
    <property type="component" value="Unassembled WGS sequence"/>
</dbReference>
<sequence>MKRGEGSNQHLPESEVLDVMQNEPNTPNDQDIVLTPSPNAMVVPFPSFPPSNNVSAAASDAGPSNGPGKRRATLGIEFMGILDNGEAKSLAISVISSGENVDEDRNPAAIEFTGYGGTAQYGDGPSDQTMDGMNLALANAINKFSVVRVVIAREELIW</sequence>
<evidence type="ECO:0000259" key="3">
    <source>
        <dbReference type="PROSITE" id="PS51015"/>
    </source>
</evidence>
<evidence type="ECO:0000313" key="5">
    <source>
        <dbReference type="Proteomes" id="UP000029120"/>
    </source>
</evidence>
<accession>A0A087FWJ0</accession>
<dbReference type="Gramene" id="KFK21992">
    <property type="protein sequence ID" value="KFK21992"/>
    <property type="gene ID" value="AALP_AAs58757U000100"/>
</dbReference>
<dbReference type="InterPro" id="IPR015947">
    <property type="entry name" value="PUA-like_sf"/>
</dbReference>
<organism evidence="4 5">
    <name type="scientific">Arabis alpina</name>
    <name type="common">Alpine rock-cress</name>
    <dbReference type="NCBI Taxonomy" id="50452"/>
    <lineage>
        <taxon>Eukaryota</taxon>
        <taxon>Viridiplantae</taxon>
        <taxon>Streptophyta</taxon>
        <taxon>Embryophyta</taxon>
        <taxon>Tracheophyta</taxon>
        <taxon>Spermatophyta</taxon>
        <taxon>Magnoliopsida</taxon>
        <taxon>eudicotyledons</taxon>
        <taxon>Gunneridae</taxon>
        <taxon>Pentapetalae</taxon>
        <taxon>rosids</taxon>
        <taxon>malvids</taxon>
        <taxon>Brassicales</taxon>
        <taxon>Brassicaceae</taxon>
        <taxon>Arabideae</taxon>
        <taxon>Arabis</taxon>
    </lineage>
</organism>
<dbReference type="OrthoDB" id="5792673at2759"/>
<keyword evidence="1 2" id="KW-0539">Nucleus</keyword>
<name>A0A087FWJ0_ARAAL</name>
<dbReference type="InterPro" id="IPR003105">
    <property type="entry name" value="SRA_YDG"/>
</dbReference>
<dbReference type="InterPro" id="IPR036987">
    <property type="entry name" value="SRA-YDG_sf"/>
</dbReference>
<dbReference type="AlphaFoldDB" id="A0A087FWJ0"/>
<protein>
    <recommendedName>
        <fullName evidence="3">YDG domain-containing protein</fullName>
    </recommendedName>
</protein>
<dbReference type="EMBL" id="KL993911">
    <property type="protein sequence ID" value="KFK21992.1"/>
    <property type="molecule type" value="Genomic_DNA"/>
</dbReference>
<feature type="domain" description="YDG" evidence="3">
    <location>
        <begin position="47"/>
        <end position="158"/>
    </location>
</feature>
<evidence type="ECO:0000256" key="1">
    <source>
        <dbReference type="ARBA" id="ARBA00023242"/>
    </source>
</evidence>